<gene>
    <name evidence="2" type="ORF">OHC33_001742</name>
</gene>
<protein>
    <submittedName>
        <fullName evidence="2">Uncharacterized protein</fullName>
    </submittedName>
</protein>
<comment type="caution">
    <text evidence="2">The sequence shown here is derived from an EMBL/GenBank/DDBJ whole genome shotgun (WGS) entry which is preliminary data.</text>
</comment>
<proteinExistence type="predicted"/>
<evidence type="ECO:0000313" key="3">
    <source>
        <dbReference type="Proteomes" id="UP001316803"/>
    </source>
</evidence>
<organism evidence="2 3">
    <name type="scientific">Knufia fluminis</name>
    <dbReference type="NCBI Taxonomy" id="191047"/>
    <lineage>
        <taxon>Eukaryota</taxon>
        <taxon>Fungi</taxon>
        <taxon>Dikarya</taxon>
        <taxon>Ascomycota</taxon>
        <taxon>Pezizomycotina</taxon>
        <taxon>Eurotiomycetes</taxon>
        <taxon>Chaetothyriomycetidae</taxon>
        <taxon>Chaetothyriales</taxon>
        <taxon>Trichomeriaceae</taxon>
        <taxon>Knufia</taxon>
    </lineage>
</organism>
<reference evidence="2 3" key="1">
    <citation type="submission" date="2022-12" db="EMBL/GenBank/DDBJ databases">
        <title>Genomic features and morphological characterization of a novel Knufia sp. strain isolated from spacecraft assembly facility.</title>
        <authorList>
            <person name="Teixeira M."/>
            <person name="Chander A.M."/>
            <person name="Stajich J.E."/>
            <person name="Venkateswaran K."/>
        </authorList>
    </citation>
    <scope>NUCLEOTIDE SEQUENCE [LARGE SCALE GENOMIC DNA]</scope>
    <source>
        <strain evidence="2 3">FJI-L2-BK-P2</strain>
    </source>
</reference>
<feature type="region of interest" description="Disordered" evidence="1">
    <location>
        <begin position="1"/>
        <end position="60"/>
    </location>
</feature>
<feature type="compositionally biased region" description="Low complexity" evidence="1">
    <location>
        <begin position="18"/>
        <end position="59"/>
    </location>
</feature>
<dbReference type="Proteomes" id="UP001316803">
    <property type="component" value="Unassembled WGS sequence"/>
</dbReference>
<name>A0AAN8EJY2_9EURO</name>
<accession>A0AAN8EJY2</accession>
<evidence type="ECO:0000256" key="1">
    <source>
        <dbReference type="SAM" id="MobiDB-lite"/>
    </source>
</evidence>
<sequence length="140" mass="14511">MSAGGFSQAVPSPSISTGTASPSTNSSVSSNGQCSSAGSGSTTATSVSSTSSTDLPSSSYDGTHLHWKAFRRDVLAPHRICVVESPPSYPLPESLLALIDASRADVGKFDDQKRSFQEQVIQGRGFGPITTFPTEPSSIN</sequence>
<dbReference type="EMBL" id="JAKLMC020000003">
    <property type="protein sequence ID" value="KAK5957369.1"/>
    <property type="molecule type" value="Genomic_DNA"/>
</dbReference>
<dbReference type="AlphaFoldDB" id="A0AAN8EJY2"/>
<keyword evidence="3" id="KW-1185">Reference proteome</keyword>
<evidence type="ECO:0000313" key="2">
    <source>
        <dbReference type="EMBL" id="KAK5957369.1"/>
    </source>
</evidence>